<evidence type="ECO:0000256" key="5">
    <source>
        <dbReference type="ARBA" id="ARBA00022692"/>
    </source>
</evidence>
<dbReference type="InterPro" id="IPR034746">
    <property type="entry name" value="POTRA"/>
</dbReference>
<dbReference type="Pfam" id="PF08478">
    <property type="entry name" value="POTRA_1"/>
    <property type="match status" value="1"/>
</dbReference>
<evidence type="ECO:0000256" key="9">
    <source>
        <dbReference type="HAMAP-Rule" id="MF_00911"/>
    </source>
</evidence>
<dbReference type="HAMAP" id="MF_00911">
    <property type="entry name" value="FtsQ_subfam"/>
    <property type="match status" value="1"/>
</dbReference>
<dbReference type="PANTHER" id="PTHR35851:SF1">
    <property type="entry name" value="CELL DIVISION PROTEIN FTSQ"/>
    <property type="match status" value="1"/>
</dbReference>
<reference evidence="11 12" key="1">
    <citation type="submission" date="2019-04" db="EMBL/GenBank/DDBJ databases">
        <authorList>
            <person name="Hwang J.C."/>
        </authorList>
    </citation>
    <scope>NUCLEOTIDE SEQUENCE [LARGE SCALE GENOMIC DNA]</scope>
    <source>
        <strain evidence="11 12">IMCC35002</strain>
    </source>
</reference>
<feature type="domain" description="POTRA" evidence="10">
    <location>
        <begin position="44"/>
        <end position="113"/>
    </location>
</feature>
<dbReference type="InterPro" id="IPR045335">
    <property type="entry name" value="FtsQ_C_sf"/>
</dbReference>
<dbReference type="Pfam" id="PF03799">
    <property type="entry name" value="FtsQ_DivIB_C"/>
    <property type="match status" value="1"/>
</dbReference>
<dbReference type="GO" id="GO:0032153">
    <property type="term" value="C:cell division site"/>
    <property type="evidence" value="ECO:0007669"/>
    <property type="project" value="UniProtKB-UniRule"/>
</dbReference>
<evidence type="ECO:0000256" key="8">
    <source>
        <dbReference type="ARBA" id="ARBA00023306"/>
    </source>
</evidence>
<comment type="subunit">
    <text evidence="9">Part of a complex composed of FtsB, FtsL and FtsQ.</text>
</comment>
<feature type="transmembrane region" description="Helical" evidence="9">
    <location>
        <begin position="12"/>
        <end position="32"/>
    </location>
</feature>
<evidence type="ECO:0000256" key="4">
    <source>
        <dbReference type="ARBA" id="ARBA00022618"/>
    </source>
</evidence>
<evidence type="ECO:0000313" key="12">
    <source>
        <dbReference type="Proteomes" id="UP000305675"/>
    </source>
</evidence>
<comment type="similarity">
    <text evidence="9">Belongs to the FtsQ/DivIB family. FtsQ subfamily.</text>
</comment>
<accession>A0A4U1BNV3</accession>
<evidence type="ECO:0000259" key="10">
    <source>
        <dbReference type="PROSITE" id="PS51779"/>
    </source>
</evidence>
<dbReference type="PROSITE" id="PS51779">
    <property type="entry name" value="POTRA"/>
    <property type="match status" value="1"/>
</dbReference>
<dbReference type="EMBL" id="SWCJ01000011">
    <property type="protein sequence ID" value="TKB53724.1"/>
    <property type="molecule type" value="Genomic_DNA"/>
</dbReference>
<name>A0A4U1BNV3_9GAMM</name>
<evidence type="ECO:0000256" key="7">
    <source>
        <dbReference type="ARBA" id="ARBA00023136"/>
    </source>
</evidence>
<evidence type="ECO:0000256" key="2">
    <source>
        <dbReference type="ARBA" id="ARBA00022475"/>
    </source>
</evidence>
<keyword evidence="12" id="KW-1185">Reference proteome</keyword>
<comment type="subcellular location">
    <subcellularLocation>
        <location evidence="9">Cell inner membrane</location>
        <topology evidence="9">Single-pass type II membrane protein</topology>
    </subcellularLocation>
    <subcellularLocation>
        <location evidence="1">Membrane</location>
    </subcellularLocation>
    <text evidence="9">Localizes to the division septum.</text>
</comment>
<dbReference type="InterPro" id="IPR026579">
    <property type="entry name" value="FtsQ"/>
</dbReference>
<keyword evidence="7 9" id="KW-0472">Membrane</keyword>
<evidence type="ECO:0000313" key="11">
    <source>
        <dbReference type="EMBL" id="TKB53724.1"/>
    </source>
</evidence>
<comment type="caution">
    <text evidence="11">The sequence shown here is derived from an EMBL/GenBank/DDBJ whole genome shotgun (WGS) entry which is preliminary data.</text>
</comment>
<keyword evidence="5 9" id="KW-0812">Transmembrane</keyword>
<keyword evidence="2 9" id="KW-1003">Cell membrane</keyword>
<proteinExistence type="inferred from homology"/>
<dbReference type="Proteomes" id="UP000305675">
    <property type="component" value="Unassembled WGS sequence"/>
</dbReference>
<evidence type="ECO:0000256" key="6">
    <source>
        <dbReference type="ARBA" id="ARBA00022989"/>
    </source>
</evidence>
<dbReference type="InterPro" id="IPR005548">
    <property type="entry name" value="Cell_div_FtsQ/DivIB_C"/>
</dbReference>
<dbReference type="Gene3D" id="3.10.20.310">
    <property type="entry name" value="membrane protein fhac"/>
    <property type="match status" value="1"/>
</dbReference>
<dbReference type="PANTHER" id="PTHR35851">
    <property type="entry name" value="CELL DIVISION PROTEIN FTSQ"/>
    <property type="match status" value="1"/>
</dbReference>
<sequence length="246" mass="28336">MAAWKRLQFDGYRFTGIVMLALVCIALVYGGLQLRQLLANSDALPIDEVALVGKRQFTADDEVRQALHALSQDSLVTANMQMVQHQLEALPWVLSASVRREWPNRLKVYLSEQQPQAHWNQTQWLNQDAQVFDAPARPELIGLPKLTGPVDASQKVWQHWLQFSEYLKLNGFELAALELTARHAWNLTLDNGLQLRLGRRDEMERLERFIVLWPTLNSQGRRAQYIDLRYDTGLAVGWHLEQQENA</sequence>
<gene>
    <name evidence="9" type="primary">ftsQ</name>
    <name evidence="11" type="ORF">FCL42_14200</name>
</gene>
<keyword evidence="3 9" id="KW-0997">Cell inner membrane</keyword>
<keyword evidence="4 9" id="KW-0132">Cell division</keyword>
<dbReference type="AlphaFoldDB" id="A0A4U1BNV3"/>
<dbReference type="OrthoDB" id="9790370at2"/>
<dbReference type="GO" id="GO:0005886">
    <property type="term" value="C:plasma membrane"/>
    <property type="evidence" value="ECO:0007669"/>
    <property type="project" value="UniProtKB-SubCell"/>
</dbReference>
<protein>
    <recommendedName>
        <fullName evidence="9">Cell division protein FtsQ</fullName>
    </recommendedName>
</protein>
<dbReference type="RefSeq" id="WP_136864084.1">
    <property type="nucleotide sequence ID" value="NZ_SWCJ01000011.1"/>
</dbReference>
<evidence type="ECO:0000256" key="1">
    <source>
        <dbReference type="ARBA" id="ARBA00004370"/>
    </source>
</evidence>
<keyword evidence="6 9" id="KW-1133">Transmembrane helix</keyword>
<dbReference type="InterPro" id="IPR013685">
    <property type="entry name" value="POTRA_FtsQ_type"/>
</dbReference>
<dbReference type="Gene3D" id="3.40.50.11690">
    <property type="entry name" value="Cell division protein FtsQ/DivIB"/>
    <property type="match status" value="1"/>
</dbReference>
<dbReference type="GO" id="GO:0043093">
    <property type="term" value="P:FtsZ-dependent cytokinesis"/>
    <property type="evidence" value="ECO:0007669"/>
    <property type="project" value="UniProtKB-UniRule"/>
</dbReference>
<evidence type="ECO:0000256" key="3">
    <source>
        <dbReference type="ARBA" id="ARBA00022519"/>
    </source>
</evidence>
<comment type="function">
    <text evidence="9">Essential cell division protein. May link together the upstream cell division proteins, which are predominantly cytoplasmic, with the downstream cell division proteins, which are predominantly periplasmic. May control correct divisome assembly.</text>
</comment>
<keyword evidence="8 9" id="KW-0131">Cell cycle</keyword>
<organism evidence="11 12">
    <name type="scientific">Ferrimonas aestuarii</name>
    <dbReference type="NCBI Taxonomy" id="2569539"/>
    <lineage>
        <taxon>Bacteria</taxon>
        <taxon>Pseudomonadati</taxon>
        <taxon>Pseudomonadota</taxon>
        <taxon>Gammaproteobacteria</taxon>
        <taxon>Alteromonadales</taxon>
        <taxon>Ferrimonadaceae</taxon>
        <taxon>Ferrimonas</taxon>
    </lineage>
</organism>
<dbReference type="GO" id="GO:0090529">
    <property type="term" value="P:cell septum assembly"/>
    <property type="evidence" value="ECO:0007669"/>
    <property type="project" value="InterPro"/>
</dbReference>